<dbReference type="AlphaFoldDB" id="A0AAD1CKX1"/>
<gene>
    <name evidence="2" type="ORF">CPU2_063</name>
</gene>
<evidence type="ECO:0000313" key="2">
    <source>
        <dbReference type="EMBL" id="BBA17582.1"/>
    </source>
</evidence>
<dbReference type="GeneID" id="66557006"/>
<feature type="transmembrane region" description="Helical" evidence="1">
    <location>
        <begin position="152"/>
        <end position="175"/>
    </location>
</feature>
<feature type="transmembrane region" description="Helical" evidence="1">
    <location>
        <begin position="61"/>
        <end position="81"/>
    </location>
</feature>
<dbReference type="PANTHER" id="PTHR43044:SF1">
    <property type="entry name" value="QUINOL:CYTOCHROME C OXIDOREDUCTASE QUINONE-BINDING SUBUNIT 2"/>
    <property type="match status" value="1"/>
</dbReference>
<evidence type="ECO:0008006" key="4">
    <source>
        <dbReference type="Google" id="ProtNLM"/>
    </source>
</evidence>
<sequence length="423" mass="50722">MYQFSKKFKKIIFFLMTLGFFLIFWDKIPVLNRINFNQKKYFFLRNVSHKKDEKKENQPWIGLYIAIFYFTTISLGSLLFLGIQYVSKSGWSIIIHPLIEELASFIPYGCFFILIFFLLNIMGIIHIFHWMDINPFYSTSLKYDKVISSKKAFLNIPFFLIRSLIYIIGWNFFYFKLKRISQILNLTSSLKDYKKLNFFSIMFIIFFSITSIFMGWDWIMSLNPHWFSTLFSWYILSSYMVTGIGSITILSIYLKKIGCLPLFNENHLHDLSKYLFSSSLLWTYFWFSQFLLYWYGNIPEEVIHFLKREELYGNIHFWMIILNFFVPFFGLMSSKNKINTKIVLIVSSLLLVGHYIDIYNLIAPEIILNKHLYPQFGLHEIGSLLLIGNIFIYILFFNINRKNLNFIGNPFFQESKKYKYPYM</sequence>
<keyword evidence="1" id="KW-0812">Transmembrane</keyword>
<dbReference type="RefSeq" id="WP_110548889.1">
    <property type="nucleotide sequence ID" value="NZ_AP014610.1"/>
</dbReference>
<feature type="transmembrane region" description="Helical" evidence="1">
    <location>
        <begin position="315"/>
        <end position="331"/>
    </location>
</feature>
<keyword evidence="1" id="KW-1133">Transmembrane helix</keyword>
<accession>A0AAD1CKX1</accession>
<feature type="transmembrane region" description="Helical" evidence="1">
    <location>
        <begin position="231"/>
        <end position="254"/>
    </location>
</feature>
<evidence type="ECO:0000256" key="1">
    <source>
        <dbReference type="SAM" id="Phobius"/>
    </source>
</evidence>
<feature type="transmembrane region" description="Helical" evidence="1">
    <location>
        <begin position="196"/>
        <end position="219"/>
    </location>
</feature>
<feature type="transmembrane region" description="Helical" evidence="1">
    <location>
        <begin position="338"/>
        <end position="356"/>
    </location>
</feature>
<feature type="transmembrane region" description="Helical" evidence="1">
    <location>
        <begin position="12"/>
        <end position="31"/>
    </location>
</feature>
<evidence type="ECO:0000313" key="3">
    <source>
        <dbReference type="Proteomes" id="UP000262607"/>
    </source>
</evidence>
<feature type="transmembrane region" description="Helical" evidence="1">
    <location>
        <begin position="274"/>
        <end position="295"/>
    </location>
</feature>
<keyword evidence="1" id="KW-0472">Membrane</keyword>
<organism evidence="2 3">
    <name type="scientific">Blattabacterium punctulatus CPU2</name>
    <dbReference type="NCBI Taxonomy" id="1457032"/>
    <lineage>
        <taxon>Bacteria</taxon>
        <taxon>Pseudomonadati</taxon>
        <taxon>Bacteroidota</taxon>
        <taxon>Flavobacteriia</taxon>
        <taxon>Flavobacteriales</taxon>
        <taxon>Blattabacteriaceae</taxon>
        <taxon>Blattabacterium</taxon>
    </lineage>
</organism>
<proteinExistence type="predicted"/>
<dbReference type="PANTHER" id="PTHR43044">
    <property type="match status" value="1"/>
</dbReference>
<feature type="transmembrane region" description="Helical" evidence="1">
    <location>
        <begin position="102"/>
        <end position="128"/>
    </location>
</feature>
<protein>
    <recommendedName>
        <fullName evidence="4">Quinol:cytochrome C oxidoreductase</fullName>
    </recommendedName>
</protein>
<dbReference type="EMBL" id="AP014610">
    <property type="protein sequence ID" value="BBA17582.1"/>
    <property type="molecule type" value="Genomic_DNA"/>
</dbReference>
<feature type="transmembrane region" description="Helical" evidence="1">
    <location>
        <begin position="376"/>
        <end position="396"/>
    </location>
</feature>
<dbReference type="Proteomes" id="UP000262607">
    <property type="component" value="Chromosome"/>
</dbReference>
<name>A0AAD1CKX1_9FLAO</name>
<reference evidence="2 3" key="1">
    <citation type="submission" date="2014-06" db="EMBL/GenBank/DDBJ databases">
        <title>Genome sequence of the intracellular symbiont Blattabacterium cuenoti, strain CPU2 from the wood feeding cockroach Cryptocercus punctulatus.</title>
        <authorList>
            <person name="Kinjo Y."/>
            <person name="Ohkuma M."/>
            <person name="Tokuda G."/>
        </authorList>
    </citation>
    <scope>NUCLEOTIDE SEQUENCE [LARGE SCALE GENOMIC DNA]</scope>
    <source>
        <strain evidence="2 3">CPU2</strain>
    </source>
</reference>